<feature type="region of interest" description="Disordered" evidence="3">
    <location>
        <begin position="1"/>
        <end position="36"/>
    </location>
</feature>
<evidence type="ECO:0000313" key="4">
    <source>
        <dbReference type="Ensembl" id="ENSSSCP00000065626.1"/>
    </source>
</evidence>
<organism evidence="4 5">
    <name type="scientific">Sus scrofa</name>
    <name type="common">Pig</name>
    <dbReference type="NCBI Taxonomy" id="9823"/>
    <lineage>
        <taxon>Eukaryota</taxon>
        <taxon>Metazoa</taxon>
        <taxon>Chordata</taxon>
        <taxon>Craniata</taxon>
        <taxon>Vertebrata</taxon>
        <taxon>Euteleostomi</taxon>
        <taxon>Mammalia</taxon>
        <taxon>Eutheria</taxon>
        <taxon>Laurasiatheria</taxon>
        <taxon>Artiodactyla</taxon>
        <taxon>Suina</taxon>
        <taxon>Suidae</taxon>
        <taxon>Sus</taxon>
    </lineage>
</organism>
<protein>
    <submittedName>
        <fullName evidence="4">T-complex 10 like 2 (pseudo</fullName>
    </submittedName>
</protein>
<dbReference type="Bgee" id="ENSSSCG00000032403">
    <property type="expression patterns" value="Expressed in testis and 2 other cell types or tissues"/>
</dbReference>
<gene>
    <name evidence="4" type="primary">TCP10L2</name>
</gene>
<dbReference type="Ensembl" id="ENSSSCT00000086836.2">
    <property type="protein sequence ID" value="ENSSSCP00000065626.1"/>
    <property type="gene ID" value="ENSSSCG00000032403.3"/>
</dbReference>
<dbReference type="STRING" id="9823.ENSSSCP00000065626"/>
<dbReference type="PANTHER" id="PTHR10331:SF25">
    <property type="entry name" value="T-COMPLEX PROTEIN 10A-RELATED"/>
    <property type="match status" value="1"/>
</dbReference>
<evidence type="ECO:0000256" key="2">
    <source>
        <dbReference type="SAM" id="Coils"/>
    </source>
</evidence>
<reference evidence="4" key="3">
    <citation type="submission" date="2025-08" db="UniProtKB">
        <authorList>
            <consortium name="Ensembl"/>
        </authorList>
    </citation>
    <scope>IDENTIFICATION</scope>
</reference>
<reference evidence="4" key="4">
    <citation type="submission" date="2025-09" db="UniProtKB">
        <authorList>
            <consortium name="Ensembl"/>
        </authorList>
    </citation>
    <scope>IDENTIFICATION</scope>
</reference>
<feature type="compositionally biased region" description="Pro residues" evidence="3">
    <location>
        <begin position="192"/>
        <end position="205"/>
    </location>
</feature>
<feature type="region of interest" description="Disordered" evidence="3">
    <location>
        <begin position="120"/>
        <end position="340"/>
    </location>
</feature>
<feature type="compositionally biased region" description="Basic and acidic residues" evidence="3">
    <location>
        <begin position="273"/>
        <end position="282"/>
    </location>
</feature>
<dbReference type="InParanoid" id="A0A5G2QLC6"/>
<reference evidence="5" key="1">
    <citation type="submission" date="2009-11" db="EMBL/GenBank/DDBJ databases">
        <authorList>
            <consortium name="Porcine genome sequencing project"/>
        </authorList>
    </citation>
    <scope>NUCLEOTIDE SEQUENCE [LARGE SCALE GENOMIC DNA]</scope>
    <source>
        <strain evidence="5">Duroc</strain>
    </source>
</reference>
<feature type="compositionally biased region" description="Basic and acidic residues" evidence="3">
    <location>
        <begin position="243"/>
        <end position="257"/>
    </location>
</feature>
<feature type="compositionally biased region" description="Basic and acidic residues" evidence="3">
    <location>
        <begin position="145"/>
        <end position="165"/>
    </location>
</feature>
<name>A0A5G2QLC6_PIG</name>
<dbReference type="ExpressionAtlas" id="A0A5G2QLC6">
    <property type="expression patterns" value="differential"/>
</dbReference>
<keyword evidence="5" id="KW-1185">Reference proteome</keyword>
<evidence type="ECO:0000256" key="3">
    <source>
        <dbReference type="SAM" id="MobiDB-lite"/>
    </source>
</evidence>
<accession>A0A5G2QLC6</accession>
<feature type="coiled-coil region" evidence="2">
    <location>
        <begin position="64"/>
        <end position="91"/>
    </location>
</feature>
<evidence type="ECO:0000313" key="5">
    <source>
        <dbReference type="Proteomes" id="UP000008227"/>
    </source>
</evidence>
<dbReference type="PANTHER" id="PTHR10331">
    <property type="entry name" value="T COMPLEX PROTEIN 10"/>
    <property type="match status" value="1"/>
</dbReference>
<proteinExistence type="inferred from homology"/>
<dbReference type="GeneTree" id="ENSGT00530000063927"/>
<dbReference type="InterPro" id="IPR026581">
    <property type="entry name" value="TCP10L/CENPJ"/>
</dbReference>
<feature type="compositionally biased region" description="Basic and acidic residues" evidence="3">
    <location>
        <begin position="13"/>
        <end position="24"/>
    </location>
</feature>
<evidence type="ECO:0000256" key="1">
    <source>
        <dbReference type="ARBA" id="ARBA00005627"/>
    </source>
</evidence>
<dbReference type="AlphaFoldDB" id="A0A5G2QLC6"/>
<comment type="similarity">
    <text evidence="1">Belongs to the TCP10 family.</text>
</comment>
<dbReference type="FunCoup" id="A0A5G2QLC6">
    <property type="interactions" value="19"/>
</dbReference>
<reference evidence="4" key="2">
    <citation type="journal article" date="2020" name="Gigascience">
        <title>An improved pig reference genome sequence to enable pig genetics and genomics research.</title>
        <authorList>
            <person name="Warr A."/>
            <person name="Affara N."/>
            <person name="Aken B."/>
            <person name="Beiki H."/>
            <person name="Bickhart D.M."/>
            <person name="Billis K."/>
            <person name="Chow W."/>
            <person name="Eory L."/>
            <person name="Finlayson H.A."/>
            <person name="Flicek P."/>
            <person name="Giron C.G."/>
            <person name="Griffin D.K."/>
            <person name="Hall R."/>
            <person name="Hannum G."/>
            <person name="Hourlier T."/>
            <person name="Howe K."/>
            <person name="Hume D.A."/>
            <person name="Izuogu O."/>
            <person name="Kim K."/>
            <person name="Koren S."/>
            <person name="Liu H."/>
            <person name="Manchanda N."/>
            <person name="Martin F.J."/>
            <person name="Nonneman D.J."/>
            <person name="O'Connor R.E."/>
            <person name="Phillippy A.M."/>
            <person name="Rohrer G.A."/>
            <person name="Rosen B.D."/>
            <person name="Rund L.A."/>
            <person name="Sargent C.A."/>
            <person name="Schook L.B."/>
            <person name="Schroeder S.G."/>
            <person name="Schwartz A.S."/>
            <person name="Skinner B.M."/>
            <person name="Talbot R."/>
            <person name="Tseng E."/>
            <person name="Tuggle C.K."/>
            <person name="Watson M."/>
            <person name="Smith T.P.L."/>
            <person name="Archibald A.L."/>
        </authorList>
    </citation>
    <scope>NUCLEOTIDE SEQUENCE [LARGE SCALE GENOMIC DNA]</scope>
    <source>
        <strain evidence="4">Duroc</strain>
    </source>
</reference>
<keyword evidence="2" id="KW-0175">Coiled coil</keyword>
<sequence>MLRARLGAEEPEDTGRPEDGRTGLDPEPAAGEAGRAEEMLWLQQQVSGLREAFRRQEDHWAATHRALRAQMDALTRQNQELRAGLRASELRRLETKKALAGCLRRQSDTQPMCVEMERIHSAETVSCDGGDKTLSRKQGRSAKPPGRETPREDNPTSCEDEKKWSCGESPVPAACVIALEDPPAADHADTHPSPPEGPAGSPPTQAPRAESTCSSPDIEEPQNLPTEPESPPKTAQHQGAQRQQEEGEEVQHPDDKAGQALGDGCKVDTLAKGTERHTRAEKATFPGLVNGDMTKIRPDQRLAVQRGASRPAYPLFPTGDAVATADELPPAAGPDPQSSG</sequence>
<dbReference type="Proteomes" id="UP000008227">
    <property type="component" value="Chromosome 1"/>
</dbReference>